<dbReference type="SUPFAM" id="SSF57850">
    <property type="entry name" value="RING/U-box"/>
    <property type="match status" value="1"/>
</dbReference>
<dbReference type="InterPro" id="IPR001841">
    <property type="entry name" value="Znf_RING"/>
</dbReference>
<feature type="domain" description="NACHT" evidence="13">
    <location>
        <begin position="2340"/>
        <end position="2474"/>
    </location>
</feature>
<keyword evidence="2" id="KW-0963">Cytoplasm</keyword>
<dbReference type="SUPFAM" id="SSF52047">
    <property type="entry name" value="RNI-like"/>
    <property type="match status" value="3"/>
</dbReference>
<dbReference type="GO" id="GO:0008270">
    <property type="term" value="F:zinc ion binding"/>
    <property type="evidence" value="ECO:0007669"/>
    <property type="project" value="UniProtKB-KW"/>
</dbReference>
<dbReference type="InterPro" id="IPR041075">
    <property type="entry name" value="NOD1/2_WH"/>
</dbReference>
<dbReference type="SMART" id="SM00368">
    <property type="entry name" value="LRR_RI"/>
    <property type="match status" value="27"/>
</dbReference>
<dbReference type="PANTHER" id="PTHR24106">
    <property type="entry name" value="NACHT, LRR AND CARD DOMAINS-CONTAINING"/>
    <property type="match status" value="1"/>
</dbReference>
<dbReference type="Pfam" id="PF17779">
    <property type="entry name" value="WHD_NOD2"/>
    <property type="match status" value="3"/>
</dbReference>
<keyword evidence="7 10" id="KW-0863">Zinc-finger</keyword>
<evidence type="ECO:0000313" key="14">
    <source>
        <dbReference type="Proteomes" id="UP000694890"/>
    </source>
</evidence>
<dbReference type="SMART" id="SM00367">
    <property type="entry name" value="LRR_CC"/>
    <property type="match status" value="13"/>
</dbReference>
<feature type="compositionally biased region" description="Polar residues" evidence="11">
    <location>
        <begin position="84"/>
        <end position="93"/>
    </location>
</feature>
<organism evidence="14 15">
    <name type="scientific">Lates calcarifer</name>
    <name type="common">Barramundi</name>
    <name type="synonym">Holocentrus calcarifer</name>
    <dbReference type="NCBI Taxonomy" id="8187"/>
    <lineage>
        <taxon>Eukaryota</taxon>
        <taxon>Metazoa</taxon>
        <taxon>Chordata</taxon>
        <taxon>Craniata</taxon>
        <taxon>Vertebrata</taxon>
        <taxon>Euteleostomi</taxon>
        <taxon>Actinopterygii</taxon>
        <taxon>Neopterygii</taxon>
        <taxon>Teleostei</taxon>
        <taxon>Neoteleostei</taxon>
        <taxon>Acanthomorphata</taxon>
        <taxon>Carangaria</taxon>
        <taxon>Carangaria incertae sedis</taxon>
        <taxon>Centropomidae</taxon>
        <taxon>Lates</taxon>
    </lineage>
</organism>
<dbReference type="FunFam" id="3.40.50.300:FF:001524">
    <property type="entry name" value="Si:dkey-126g1.7"/>
    <property type="match status" value="3"/>
</dbReference>
<dbReference type="RefSeq" id="XP_050932956.1">
    <property type="nucleotide sequence ID" value="XM_051076999.1"/>
</dbReference>
<comment type="subcellular location">
    <subcellularLocation>
        <location evidence="1">Cytoplasm</location>
    </subcellularLocation>
</comment>
<keyword evidence="5" id="KW-0677">Repeat</keyword>
<evidence type="ECO:0000256" key="7">
    <source>
        <dbReference type="ARBA" id="ARBA00022771"/>
    </source>
</evidence>
<dbReference type="InterPro" id="IPR029495">
    <property type="entry name" value="NACHT-assoc"/>
</dbReference>
<keyword evidence="6" id="KW-0547">Nucleotide-binding</keyword>
<proteinExistence type="predicted"/>
<reference evidence="15" key="1">
    <citation type="submission" date="2025-08" db="UniProtKB">
        <authorList>
            <consortium name="RefSeq"/>
        </authorList>
    </citation>
    <scope>IDENTIFICATION</scope>
    <source>
        <tissue evidence="15">Brain</tissue>
    </source>
</reference>
<dbReference type="PROSITE" id="PS50837">
    <property type="entry name" value="NACHT"/>
    <property type="match status" value="3"/>
</dbReference>
<evidence type="ECO:0000313" key="15">
    <source>
        <dbReference type="RefSeq" id="XP_050932956.1"/>
    </source>
</evidence>
<evidence type="ECO:0000259" key="12">
    <source>
        <dbReference type="PROSITE" id="PS50089"/>
    </source>
</evidence>
<evidence type="ECO:0000256" key="11">
    <source>
        <dbReference type="SAM" id="MobiDB-lite"/>
    </source>
</evidence>
<dbReference type="PROSITE" id="PS50089">
    <property type="entry name" value="ZF_RING_2"/>
    <property type="match status" value="1"/>
</dbReference>
<evidence type="ECO:0000256" key="6">
    <source>
        <dbReference type="ARBA" id="ARBA00022741"/>
    </source>
</evidence>
<dbReference type="PROSITE" id="PS00518">
    <property type="entry name" value="ZF_RING_1"/>
    <property type="match status" value="1"/>
</dbReference>
<dbReference type="Gene3D" id="3.40.50.300">
    <property type="entry name" value="P-loop containing nucleotide triphosphate hydrolases"/>
    <property type="match status" value="3"/>
</dbReference>
<dbReference type="GO" id="GO:0005524">
    <property type="term" value="F:ATP binding"/>
    <property type="evidence" value="ECO:0007669"/>
    <property type="project" value="UniProtKB-KW"/>
</dbReference>
<dbReference type="Pfam" id="PF14484">
    <property type="entry name" value="FISNA"/>
    <property type="match status" value="3"/>
</dbReference>
<keyword evidence="3" id="KW-0433">Leucine-rich repeat</keyword>
<dbReference type="SMART" id="SM01288">
    <property type="entry name" value="FISNA"/>
    <property type="match status" value="3"/>
</dbReference>
<keyword evidence="4" id="KW-0479">Metal-binding</keyword>
<dbReference type="InterPro" id="IPR013083">
    <property type="entry name" value="Znf_RING/FYVE/PHD"/>
</dbReference>
<dbReference type="Pfam" id="PF13516">
    <property type="entry name" value="LRR_6"/>
    <property type="match status" value="15"/>
</dbReference>
<dbReference type="Proteomes" id="UP000694890">
    <property type="component" value="Linkage group LG17"/>
</dbReference>
<dbReference type="SUPFAM" id="SSF52540">
    <property type="entry name" value="P-loop containing nucleoside triphosphate hydrolases"/>
    <property type="match status" value="2"/>
</dbReference>
<dbReference type="SMART" id="SM00184">
    <property type="entry name" value="RING"/>
    <property type="match status" value="1"/>
</dbReference>
<evidence type="ECO:0000256" key="1">
    <source>
        <dbReference type="ARBA" id="ARBA00004496"/>
    </source>
</evidence>
<gene>
    <name evidence="15" type="primary">LOC108883302</name>
</gene>
<accession>A0AAJ8BHF8</accession>
<name>A0AAJ8BHF8_LATCA</name>
<dbReference type="InterPro" id="IPR017907">
    <property type="entry name" value="Znf_RING_CS"/>
</dbReference>
<dbReference type="Gene3D" id="3.80.10.10">
    <property type="entry name" value="Ribonuclease Inhibitor"/>
    <property type="match status" value="6"/>
</dbReference>
<dbReference type="CDD" id="cd00116">
    <property type="entry name" value="LRR_RI"/>
    <property type="match status" value="2"/>
</dbReference>
<dbReference type="Pfam" id="PF15227">
    <property type="entry name" value="zf-C3HC4_4"/>
    <property type="match status" value="1"/>
</dbReference>
<feature type="region of interest" description="Disordered" evidence="11">
    <location>
        <begin position="1050"/>
        <end position="1136"/>
    </location>
</feature>
<dbReference type="InterPro" id="IPR041267">
    <property type="entry name" value="NLRP_HD2"/>
</dbReference>
<dbReference type="Gene3D" id="3.30.40.10">
    <property type="entry name" value="Zinc/RING finger domain, C3HC4 (zinc finger)"/>
    <property type="match status" value="1"/>
</dbReference>
<dbReference type="InterPro" id="IPR051261">
    <property type="entry name" value="NLR"/>
</dbReference>
<dbReference type="InterPro" id="IPR006553">
    <property type="entry name" value="Leu-rich_rpt_Cys-con_subtyp"/>
</dbReference>
<feature type="compositionally biased region" description="Polar residues" evidence="11">
    <location>
        <begin position="40"/>
        <end position="49"/>
    </location>
</feature>
<feature type="domain" description="NACHT" evidence="13">
    <location>
        <begin position="231"/>
        <end position="365"/>
    </location>
</feature>
<dbReference type="GO" id="GO:0005737">
    <property type="term" value="C:cytoplasm"/>
    <property type="evidence" value="ECO:0007669"/>
    <property type="project" value="UniProtKB-SubCell"/>
</dbReference>
<dbReference type="InterPro" id="IPR032675">
    <property type="entry name" value="LRR_dom_sf"/>
</dbReference>
<sequence>MNDLEEEDRAESPGSSCLSMKSDWSKNFNPPLFSNEPGPSDTNSHQTQFPLRRAESPGSSCLSMKSDWSKDFNPPDFSNEPGPSDTNSHQTQFPLEKKRSGVSVEEQLSCCDLCQDVLKYPVSTASQTSTVWGGCGSGADSGLQEVLDEHKISLRRRCERVTEGTDGTGSRTLLNRIYTELYITEGQSEEVNTQHEVRQLETASKKKTLHDTPIRCQDIFKALPDQQRHIRVVLTNGVAGVGKTFSVQKFTLDWAEGLENQDVSLLVLLSFRELNLIRDEQYSLLTLLHVFHPTLQKVTAEKLAVCKVLFIFDGLDESRLSLDFNNRKVVSDVTQKSSVNELLTNLIQGNLLPSALVWITSRPAAANQIPPSCVDRVTEVRGFTDPQKEEYFRRRSSDEELSNRTISHIKTSRSLHIMCQIPVFCWIAATVLEHMLTTEQRGELPKTMTDLYSHFLLVQTKRKKNKYHEGHETKPQELTEADREVLLKLGRLAFEQLEKGNIMFYQEDLEQCGLDVTEALVYSGVCTEIFKRESVIFQKTVYCFVHLSVQEFLAAVYMFHCFTNRKTQVLEDFMGKDRDSKPKTFLGKISKIFGNSGPSLDDFLRRAMEKSLQSENGHLDLFVRFLHGLSLESNQRLLGGLLGQTENSPEIIQRTINNLKKMNMSNTSPDRSINIFHCLMEMNDHSVHQEIQEFLKSENRSKKSLSEIQCSALAYMLQMSEEVLDELDLNKYNTSKEGRRRLIPAVRNCRKARLDNCRLSEIHYEVVASALKSNPSHLTELDLSWNNLEDSGVKILSSGLESPNCGLETLRLKNCRLSEISCSSLASALKSNPSHLRHLDLSNNDLQDSGVKELCGFLQSPDCRLETLGMMNCRLSEISCSSLVSALKSNPSHLRELDLSYNKLQDSGVKELCGFLQSPDCRLETLRLRGCRLSEISCSSLVSALKSNPSHLRHLDLRGNKLQDSGVKELCGFLQSPDCRLETLRLMNCSLSEISCSSLVSALKSNPSHLRELDLSDNKLQDSDLKELYDLVQSPDCRLETVSVTGLPLRPEKMKDLEEEEDRAESPGSSCLSMKSDWSKNFNPPEFSNEPGPSDTKRRAESPGSSCLSMKSDWSKDHPLNFSKEPGPSDTKEKKRSGVSVEEQLSCCDLCQDVLKDPVSTSCGHWFCRQCITSYWDQSGPSGDSSCPQCGQRSRTRPVLQTASQTSTVQTDSGLQEVLDEHKISLRRRCERVTEGTDGTGSRTLLNRIYTELYITEGQSEEVNTQHEVRQLETASKEKTLYDTPIRCQDIFKALPDQQRHIRVVLTNGVAGVGKTFSVQKLTLDWAEGLENQDVSLLVLLSFRELNLVRDEQYSLLTLLHVFHPTLQKVTAEKLAVCKVLFIFDGLDESRLSLDFNRKVVSDVTQKSSVNELLTNLIQGNLLPSALVWITSRPAAANQIPPSCVDRVTEVRGFTDPQKEEYFRRRSSDEELSNRTISHIKTSRSLHIMCQIPVFCWITATVLEHMLTTEQRGELPKTLTDLYSHFLLVQTKRKKNKYHEGHETSPQELMEADREVLLKLGRLAFEQLEKGNIMFYQEDLEQCGLDVTEALVYSGVCTEIFKRESVIFQKTVYCFVHLSVQEFLAAVYMFHCFTNRKTQVLKKFLGKDRDSKPKTFLGKISKIFGNSGPSLDVFLSRAMEKSLQSKNGHLDLFVRFLHGLSLESNQRLLGGLLGQTENSPEIIQRAINNLKKMNMSNTSPDRSINIFHCLMEMNDHSVHQEIQEFLKSENRSKKSLSEIQCSALAYMLQMSEEVLDELDLNKYNTSEEGRLRLIPAVRNCRKARLYNCGLSEIHCEVVASALKSNPSHLTELNLSGNNLEDSGVKILSYGLESPNCRLETLRLKNCRLSEISCSSLVSALKSNPSHLRHLDLSNNDLQDSGVKELCGFLQSPDCRLETLGLRGCWLSEISCSSLVSALKSNPSHLRDLDLSFNKLQDSGVKDLCGFLQSPDCRLETLGLMNCRLSEISCSSLVSALKSNPSHLRELDLSLNYLQDSGVKELCGFLQSPDCRLETLRLRGCRLSDISCSSLVSALKSNPSHLRDLDLSDNNKLQDSGVKELCGFLQSPDCRLETLSVTGLPLRPEKMKDLEEEEDRAESPGSSCLSMKSDWSKDFNPPLFSNEPGPSDRKRRAESPGSSCLSMKSDWSKEKPPLFSNEPGPSDTKKRKRSGVSVEEQLSCCDLCQDVLKDPVSTASQTSTVWGGCGSGADSGLQEVLDEHKISLRRRCERVTEGTDGTGSRTLLNRIYTELYITEGQSEEVNTQHEVMQLETASKEKTLHDTPIRCQDIFKALPDQQRHIRVVLTNGVAGVGKTFSVQKFTLDWAEGLENQDVSLLVLLSFRELNLIRDEQYSLLTLLHVFHPTLQKVTAEKLAVCKVLFIFDGLDESRLSLDFNNRKVVSDVTQKSSVNQLLTNLIQGNLLPSALVWITSRPAAANQIPPSCVDRVTEVRGFTDPQKEEYFRRRSSDEELSNRTISHIKTSRSLHIMCQIPVFCWITATVLEHMLTTEQRGELPKTLTDLYSHFLLVQTKRKKNKYHEGHETSPQELTEADREVLLKLGRLAFEHLEKGNIMFYQEDLEQCGLDVTEALVYSGVCTEIFKRESVIFQKTVYCFVHLSVQEFLAAVYMFHCFTNRKTQVLEDFLGKDRDSKPKTFLGKISKIFGNSGPSLDVFLSRAMEKSLKSKNGHLDLFVRFLHGLSLESNQRLLGGLLGQTDNSPEIIQRVINNLKKMNTSNISPDRSINIFHCLMEMNDHSVHQEIQEFLKSENRSEKELSVIQCSALAYMLQMSEEVLDELDLNKYNTSKEGRRRLIPAVRNCRKARLDYCRLSKIHCEVVASALKSNPSHLTELDLSGNWDLKDSGVKILSSGLESPNCRLETLRLKNCRLSEISCSSLVSALKSNPSHLRHLDLSYNELQDSGVKKLCGFLQSPDCRLETLGLWFCSLSEISCSSLVSALKSNPSHLRDLDLSYNNLQDSGVKDLCGFLQSPDCRLETLGLKNCRLSEISCSSLVSALKSNPSHLRHLDLSNNKLQDSGVKDLCGFLQSPDCRLETLRLRGCSLSEISCSSLASALKSNPSHLRDLDLSDNNKLQDSGVKELCDLVQSPDCRLKTLSWK</sequence>
<protein>
    <submittedName>
        <fullName evidence="15">Uncharacterized protein LOC108883302 isoform X1</fullName>
    </submittedName>
</protein>
<dbReference type="GeneID" id="108883302"/>
<evidence type="ECO:0000256" key="3">
    <source>
        <dbReference type="ARBA" id="ARBA00022614"/>
    </source>
</evidence>
<keyword evidence="9" id="KW-0067">ATP-binding</keyword>
<dbReference type="InterPro" id="IPR001611">
    <property type="entry name" value="Leu-rich_rpt"/>
</dbReference>
<feature type="region of interest" description="Disordered" evidence="11">
    <location>
        <begin position="1"/>
        <end position="99"/>
    </location>
</feature>
<dbReference type="InterPro" id="IPR007111">
    <property type="entry name" value="NACHT_NTPase"/>
</dbReference>
<evidence type="ECO:0000259" key="13">
    <source>
        <dbReference type="PROSITE" id="PS50837"/>
    </source>
</evidence>
<dbReference type="InterPro" id="IPR027417">
    <property type="entry name" value="P-loop_NTPase"/>
</dbReference>
<dbReference type="Pfam" id="PF05729">
    <property type="entry name" value="NACHT"/>
    <property type="match status" value="3"/>
</dbReference>
<evidence type="ECO:0000256" key="5">
    <source>
        <dbReference type="ARBA" id="ARBA00022737"/>
    </source>
</evidence>
<evidence type="ECO:0000256" key="9">
    <source>
        <dbReference type="ARBA" id="ARBA00022840"/>
    </source>
</evidence>
<evidence type="ECO:0000256" key="4">
    <source>
        <dbReference type="ARBA" id="ARBA00022723"/>
    </source>
</evidence>
<keyword evidence="8" id="KW-0862">Zinc</keyword>
<evidence type="ECO:0000256" key="10">
    <source>
        <dbReference type="PROSITE-ProRule" id="PRU00175"/>
    </source>
</evidence>
<feature type="domain" description="NACHT" evidence="13">
    <location>
        <begin position="1303"/>
        <end position="1436"/>
    </location>
</feature>
<dbReference type="PROSITE" id="PS51450">
    <property type="entry name" value="LRR"/>
    <property type="match status" value="6"/>
</dbReference>
<feature type="region of interest" description="Disordered" evidence="11">
    <location>
        <begin position="2122"/>
        <end position="2210"/>
    </location>
</feature>
<evidence type="ECO:0000256" key="8">
    <source>
        <dbReference type="ARBA" id="ARBA00022833"/>
    </source>
</evidence>
<dbReference type="Pfam" id="PF17776">
    <property type="entry name" value="NLRC4_HD2"/>
    <property type="match status" value="3"/>
</dbReference>
<evidence type="ECO:0000256" key="2">
    <source>
        <dbReference type="ARBA" id="ARBA00022490"/>
    </source>
</evidence>
<dbReference type="FunFam" id="3.80.10.10:FF:000336">
    <property type="entry name" value="Si:dkey-222h21.2"/>
    <property type="match status" value="1"/>
</dbReference>
<feature type="domain" description="RING-type" evidence="12">
    <location>
        <begin position="1148"/>
        <end position="1190"/>
    </location>
</feature>